<proteinExistence type="predicted"/>
<comment type="caution">
    <text evidence="1">The sequence shown here is derived from an EMBL/GenBank/DDBJ whole genome shotgun (WGS) entry which is preliminary data.</text>
</comment>
<dbReference type="Proteomes" id="UP000294003">
    <property type="component" value="Unassembled WGS sequence"/>
</dbReference>
<evidence type="ECO:0008006" key="3">
    <source>
        <dbReference type="Google" id="ProtNLM"/>
    </source>
</evidence>
<evidence type="ECO:0000313" key="1">
    <source>
        <dbReference type="EMBL" id="RYO85574.1"/>
    </source>
</evidence>
<organism evidence="1 2">
    <name type="scientific">Monosporascus cannonballus</name>
    <dbReference type="NCBI Taxonomy" id="155416"/>
    <lineage>
        <taxon>Eukaryota</taxon>
        <taxon>Fungi</taxon>
        <taxon>Dikarya</taxon>
        <taxon>Ascomycota</taxon>
        <taxon>Pezizomycotina</taxon>
        <taxon>Sordariomycetes</taxon>
        <taxon>Xylariomycetidae</taxon>
        <taxon>Xylariales</taxon>
        <taxon>Xylariales incertae sedis</taxon>
        <taxon>Monosporascus</taxon>
    </lineage>
</organism>
<keyword evidence="2" id="KW-1185">Reference proteome</keyword>
<sequence length="179" mass="20436">MVSTETEKVEKYFRENGLLLPSFGVRSLDNISLLPDHISKNRFEVIKATQELKSLIVEPRETVRWMAWDFMNTQSLQLVNHFRIGTLLLYSTFLQPAPGVIAHTSAFRPPIEEQDLQAWIGFNTEDLCPASARVIYALEQYPEATNLMCTGFNFAFDTVDEEPMFATPGKDAKQEKRMG</sequence>
<protein>
    <recommendedName>
        <fullName evidence="3">NmrA-like domain-containing protein</fullName>
    </recommendedName>
</protein>
<gene>
    <name evidence="1" type="ORF">DL762_005139</name>
</gene>
<name>A0ABY0HAB7_9PEZI</name>
<accession>A0ABY0HAB7</accession>
<dbReference type="EMBL" id="QJNS01000134">
    <property type="protein sequence ID" value="RYO85574.1"/>
    <property type="molecule type" value="Genomic_DNA"/>
</dbReference>
<reference evidence="1 2" key="1">
    <citation type="submission" date="2018-06" db="EMBL/GenBank/DDBJ databases">
        <title>Complete Genomes of Monosporascus.</title>
        <authorList>
            <person name="Robinson A.J."/>
            <person name="Natvig D.O."/>
        </authorList>
    </citation>
    <scope>NUCLEOTIDE SEQUENCE [LARGE SCALE GENOMIC DNA]</scope>
    <source>
        <strain evidence="1 2">CBS 609.92</strain>
    </source>
</reference>
<evidence type="ECO:0000313" key="2">
    <source>
        <dbReference type="Proteomes" id="UP000294003"/>
    </source>
</evidence>